<feature type="compositionally biased region" description="Basic and acidic residues" evidence="6">
    <location>
        <begin position="110"/>
        <end position="122"/>
    </location>
</feature>
<name>A0A3Q3MMX0_9TELE</name>
<dbReference type="GeneTree" id="ENSGT00940000155435"/>
<accession>A0A3Q3MMX0</accession>
<evidence type="ECO:0000313" key="9">
    <source>
        <dbReference type="Ensembl" id="ENSMAMP00000022284.2"/>
    </source>
</evidence>
<feature type="compositionally biased region" description="Low complexity" evidence="6">
    <location>
        <begin position="49"/>
        <end position="59"/>
    </location>
</feature>
<dbReference type="PANTHER" id="PTHR15427:SF52">
    <property type="entry name" value="C1Q DOMAIN-CONTAINING PROTEIN"/>
    <property type="match status" value="1"/>
</dbReference>
<dbReference type="SMART" id="SM00110">
    <property type="entry name" value="C1Q"/>
    <property type="match status" value="1"/>
</dbReference>
<keyword evidence="4 7" id="KW-0732">Signal</keyword>
<evidence type="ECO:0000256" key="3">
    <source>
        <dbReference type="ARBA" id="ARBA00022530"/>
    </source>
</evidence>
<evidence type="ECO:0000256" key="1">
    <source>
        <dbReference type="ARBA" id="ARBA00004498"/>
    </source>
</evidence>
<dbReference type="Proteomes" id="UP000261640">
    <property type="component" value="Unplaced"/>
</dbReference>
<dbReference type="InterPro" id="IPR001073">
    <property type="entry name" value="C1q_dom"/>
</dbReference>
<protein>
    <recommendedName>
        <fullName evidence="8">C1q domain-containing protein</fullName>
    </recommendedName>
</protein>
<dbReference type="PROSITE" id="PS50871">
    <property type="entry name" value="C1Q"/>
    <property type="match status" value="1"/>
</dbReference>
<evidence type="ECO:0000256" key="6">
    <source>
        <dbReference type="SAM" id="MobiDB-lite"/>
    </source>
</evidence>
<evidence type="ECO:0000256" key="5">
    <source>
        <dbReference type="ARBA" id="ARBA00023119"/>
    </source>
</evidence>
<evidence type="ECO:0000313" key="10">
    <source>
        <dbReference type="Proteomes" id="UP000261640"/>
    </source>
</evidence>
<dbReference type="PRINTS" id="PR00007">
    <property type="entry name" value="COMPLEMNTC1Q"/>
</dbReference>
<keyword evidence="5" id="KW-0176">Collagen</keyword>
<feature type="compositionally biased region" description="Basic and acidic residues" evidence="6">
    <location>
        <begin position="70"/>
        <end position="79"/>
    </location>
</feature>
<dbReference type="SUPFAM" id="SSF49842">
    <property type="entry name" value="TNF-like"/>
    <property type="match status" value="1"/>
</dbReference>
<proteinExistence type="predicted"/>
<dbReference type="InterPro" id="IPR050392">
    <property type="entry name" value="Collagen/C1q_domain"/>
</dbReference>
<comment type="subcellular location">
    <subcellularLocation>
        <location evidence="1">Secreted</location>
        <location evidence="1">Extracellular space</location>
        <location evidence="1">Extracellular matrix</location>
    </subcellularLocation>
</comment>
<evidence type="ECO:0000256" key="7">
    <source>
        <dbReference type="SAM" id="SignalP"/>
    </source>
</evidence>
<feature type="domain" description="C1q" evidence="8">
    <location>
        <begin position="151"/>
        <end position="285"/>
    </location>
</feature>
<dbReference type="PANTHER" id="PTHR15427">
    <property type="entry name" value="EMILIN ELASTIN MICROFIBRIL INTERFACE-LOCATED PROTEIN ELASTIN MICROFIBRIL INTERFACER"/>
    <property type="match status" value="1"/>
</dbReference>
<evidence type="ECO:0000256" key="2">
    <source>
        <dbReference type="ARBA" id="ARBA00022525"/>
    </source>
</evidence>
<dbReference type="AlphaFoldDB" id="A0A3Q3MMX0"/>
<dbReference type="InParanoid" id="A0A3Q3MMX0"/>
<keyword evidence="3" id="KW-0272">Extracellular matrix</keyword>
<feature type="signal peptide" evidence="7">
    <location>
        <begin position="1"/>
        <end position="27"/>
    </location>
</feature>
<dbReference type="InterPro" id="IPR008160">
    <property type="entry name" value="Collagen"/>
</dbReference>
<dbReference type="Gene3D" id="2.60.120.40">
    <property type="match status" value="1"/>
</dbReference>
<dbReference type="Ensembl" id="ENSMAMT00000022856.2">
    <property type="protein sequence ID" value="ENSMAMP00000022284.2"/>
    <property type="gene ID" value="ENSMAMG00000025646.1"/>
</dbReference>
<dbReference type="Pfam" id="PF01391">
    <property type="entry name" value="Collagen"/>
    <property type="match status" value="2"/>
</dbReference>
<dbReference type="Pfam" id="PF00386">
    <property type="entry name" value="C1q"/>
    <property type="match status" value="1"/>
</dbReference>
<reference evidence="9" key="2">
    <citation type="submission" date="2025-09" db="UniProtKB">
        <authorList>
            <consortium name="Ensembl"/>
        </authorList>
    </citation>
    <scope>IDENTIFICATION</scope>
</reference>
<dbReference type="GO" id="GO:0005581">
    <property type="term" value="C:collagen trimer"/>
    <property type="evidence" value="ECO:0007669"/>
    <property type="project" value="UniProtKB-KW"/>
</dbReference>
<organism evidence="9 10">
    <name type="scientific">Mastacembelus armatus</name>
    <name type="common">zig-zag eel</name>
    <dbReference type="NCBI Taxonomy" id="205130"/>
    <lineage>
        <taxon>Eukaryota</taxon>
        <taxon>Metazoa</taxon>
        <taxon>Chordata</taxon>
        <taxon>Craniata</taxon>
        <taxon>Vertebrata</taxon>
        <taxon>Euteleostomi</taxon>
        <taxon>Actinopterygii</taxon>
        <taxon>Neopterygii</taxon>
        <taxon>Teleostei</taxon>
        <taxon>Neoteleostei</taxon>
        <taxon>Acanthomorphata</taxon>
        <taxon>Anabantaria</taxon>
        <taxon>Synbranchiformes</taxon>
        <taxon>Mastacembelidae</taxon>
        <taxon>Mastacembelus</taxon>
    </lineage>
</organism>
<keyword evidence="2" id="KW-0964">Secreted</keyword>
<reference evidence="9" key="1">
    <citation type="submission" date="2025-08" db="UniProtKB">
        <authorList>
            <consortium name="Ensembl"/>
        </authorList>
    </citation>
    <scope>IDENTIFICATION</scope>
</reference>
<keyword evidence="10" id="KW-1185">Reference proteome</keyword>
<dbReference type="InterPro" id="IPR008983">
    <property type="entry name" value="Tumour_necrosis_fac-like_dom"/>
</dbReference>
<evidence type="ECO:0000256" key="4">
    <source>
        <dbReference type="ARBA" id="ARBA00022729"/>
    </source>
</evidence>
<evidence type="ECO:0000259" key="8">
    <source>
        <dbReference type="PROSITE" id="PS50871"/>
    </source>
</evidence>
<feature type="chain" id="PRO_5030081544" description="C1q domain-containing protein" evidence="7">
    <location>
        <begin position="28"/>
        <end position="316"/>
    </location>
</feature>
<feature type="region of interest" description="Disordered" evidence="6">
    <location>
        <begin position="39"/>
        <end position="137"/>
    </location>
</feature>
<sequence length="316" mass="33243">PAPFKVFHVIVVFSASLLLQDRRETWGRKGSQELLVSLGQRGPPGVQGLPGPAGARGLPGVEGPLGSKGVKGEKGDLGRPGDPGLTGLKGDQGEKGICNCTNGVNGTDGRPGEKGTKGDKGDTGVQGLQGPVGPKGNQGDIGLIGPPGSCSPAIQSAFSASIIEPYPTENLPIPFPRIISNLQGHFNPLIGIYTAPVNGTYVFSFYLSVAFRPLKVGLFHNLYPVIRITEATITGSIASHSVVLHLIAGDRVWLQVKNSLTNGIYTDSESSCTFSGYLLYPDTCDLAIGRNSFNLREYHNGDFSWDGPPEPTPPQS</sequence>